<evidence type="ECO:0000256" key="2">
    <source>
        <dbReference type="ARBA" id="ARBA00009326"/>
    </source>
</evidence>
<dbReference type="PROSITE" id="PS00140">
    <property type="entry name" value="UCH_1"/>
    <property type="match status" value="1"/>
</dbReference>
<dbReference type="GO" id="GO:0005737">
    <property type="term" value="C:cytoplasm"/>
    <property type="evidence" value="ECO:0007669"/>
    <property type="project" value="TreeGrafter"/>
</dbReference>
<reference evidence="10" key="2">
    <citation type="submission" date="2021-03" db="UniProtKB">
        <authorList>
            <consortium name="EnsemblPlants"/>
        </authorList>
    </citation>
    <scope>IDENTIFICATION</scope>
</reference>
<dbReference type="AlphaFoldDB" id="A0A803PMP4"/>
<keyword evidence="6 8" id="KW-0788">Thiol protease</keyword>
<evidence type="ECO:0000313" key="10">
    <source>
        <dbReference type="EnsemblPlants" id="cds.evm.model.05.1760.3.5bd9b13a"/>
    </source>
</evidence>
<dbReference type="SUPFAM" id="SSF54001">
    <property type="entry name" value="Cysteine proteinases"/>
    <property type="match status" value="1"/>
</dbReference>
<dbReference type="GO" id="GO:0004843">
    <property type="term" value="F:cysteine-type deubiquitinase activity"/>
    <property type="evidence" value="ECO:0007669"/>
    <property type="project" value="UniProtKB-EC"/>
</dbReference>
<evidence type="ECO:0000256" key="8">
    <source>
        <dbReference type="RuleBase" id="RU361215"/>
    </source>
</evidence>
<evidence type="ECO:0000256" key="5">
    <source>
        <dbReference type="ARBA" id="ARBA00022801"/>
    </source>
</evidence>
<dbReference type="PRINTS" id="PR00707">
    <property type="entry name" value="UBCTHYDRLASE"/>
</dbReference>
<evidence type="ECO:0000256" key="6">
    <source>
        <dbReference type="ARBA" id="ARBA00022807"/>
    </source>
</evidence>
<dbReference type="InterPro" id="IPR001578">
    <property type="entry name" value="Peptidase_C12_UCH"/>
</dbReference>
<reference evidence="10" key="1">
    <citation type="submission" date="2018-11" db="EMBL/GenBank/DDBJ databases">
        <authorList>
            <person name="Grassa J C."/>
        </authorList>
    </citation>
    <scope>NUCLEOTIDE SEQUENCE [LARGE SCALE GENOMIC DNA]</scope>
</reference>
<evidence type="ECO:0000313" key="11">
    <source>
        <dbReference type="Proteomes" id="UP000596661"/>
    </source>
</evidence>
<keyword evidence="4 8" id="KW-0833">Ubl conjugation pathway</keyword>
<dbReference type="GO" id="GO:0016579">
    <property type="term" value="P:protein deubiquitination"/>
    <property type="evidence" value="ECO:0007669"/>
    <property type="project" value="TreeGrafter"/>
</dbReference>
<dbReference type="InterPro" id="IPR036959">
    <property type="entry name" value="Peptidase_C12_UCH_sf"/>
</dbReference>
<dbReference type="EnsemblPlants" id="evm.model.05.1760.3.5bd9b13a">
    <property type="protein sequence ID" value="cds.evm.model.05.1760.3.5bd9b13a"/>
    <property type="gene ID" value="evm.TU.05.1760"/>
</dbReference>
<comment type="similarity">
    <text evidence="2 7 8">Belongs to the peptidase C12 family.</text>
</comment>
<evidence type="ECO:0000259" key="9">
    <source>
        <dbReference type="PROSITE" id="PS52048"/>
    </source>
</evidence>
<keyword evidence="11" id="KW-1185">Reference proteome</keyword>
<evidence type="ECO:0000256" key="1">
    <source>
        <dbReference type="ARBA" id="ARBA00000707"/>
    </source>
</evidence>
<dbReference type="InterPro" id="IPR057254">
    <property type="entry name" value="UCH_AS"/>
</dbReference>
<comment type="caution">
    <text evidence="7">Lacks conserved residue(s) required for the propagation of feature annotation.</text>
</comment>
<comment type="catalytic activity">
    <reaction evidence="1 8">
        <text>Thiol-dependent hydrolysis of ester, thioester, amide, peptide and isopeptide bonds formed by the C-terminal Gly of ubiquitin (a 76-residue protein attached to proteins as an intracellular targeting signal).</text>
        <dbReference type="EC" id="3.4.19.12"/>
    </reaction>
</comment>
<dbReference type="InterPro" id="IPR038765">
    <property type="entry name" value="Papain-like_cys_pep_sf"/>
</dbReference>
<dbReference type="PROSITE" id="PS52048">
    <property type="entry name" value="UCH_DOMAIN"/>
    <property type="match status" value="1"/>
</dbReference>
<keyword evidence="3 8" id="KW-0645">Protease</keyword>
<dbReference type="PANTHER" id="PTHR10589">
    <property type="entry name" value="UBIQUITIN CARBOXYL-TERMINAL HYDROLASE"/>
    <property type="match status" value="1"/>
</dbReference>
<feature type="domain" description="UCH catalytic" evidence="9">
    <location>
        <begin position="12"/>
        <end position="164"/>
    </location>
</feature>
<keyword evidence="5 8" id="KW-0378">Hydrolase</keyword>
<accession>A0A803PMP4</accession>
<dbReference type="Proteomes" id="UP000596661">
    <property type="component" value="Chromosome 5"/>
</dbReference>
<dbReference type="CDD" id="cd09616">
    <property type="entry name" value="Peptidase_C12_UCH_L1_L3"/>
    <property type="match status" value="1"/>
</dbReference>
<dbReference type="Gene3D" id="3.40.532.10">
    <property type="entry name" value="Peptidase C12, ubiquitin carboxyl-terminal hydrolase"/>
    <property type="match status" value="1"/>
</dbReference>
<organism evidence="10 11">
    <name type="scientific">Cannabis sativa</name>
    <name type="common">Hemp</name>
    <name type="synonym">Marijuana</name>
    <dbReference type="NCBI Taxonomy" id="3483"/>
    <lineage>
        <taxon>Eukaryota</taxon>
        <taxon>Viridiplantae</taxon>
        <taxon>Streptophyta</taxon>
        <taxon>Embryophyta</taxon>
        <taxon>Tracheophyta</taxon>
        <taxon>Spermatophyta</taxon>
        <taxon>Magnoliopsida</taxon>
        <taxon>eudicotyledons</taxon>
        <taxon>Gunneridae</taxon>
        <taxon>Pentapetalae</taxon>
        <taxon>rosids</taxon>
        <taxon>fabids</taxon>
        <taxon>Rosales</taxon>
        <taxon>Cannabaceae</taxon>
        <taxon>Cannabis</taxon>
    </lineage>
</organism>
<gene>
    <name evidence="10" type="primary">LOC115716839</name>
</gene>
<dbReference type="PANTHER" id="PTHR10589:SF17">
    <property type="entry name" value="UBIQUITIN CARBOXYL-TERMINAL HYDROLASE"/>
    <property type="match status" value="1"/>
</dbReference>
<proteinExistence type="inferred from homology"/>
<protein>
    <recommendedName>
        <fullName evidence="8">Ubiquitin carboxyl-terminal hydrolase</fullName>
        <ecNumber evidence="8">3.4.19.12</ecNumber>
    </recommendedName>
</protein>
<evidence type="ECO:0000256" key="7">
    <source>
        <dbReference type="PROSITE-ProRule" id="PRU01393"/>
    </source>
</evidence>
<dbReference type="Gramene" id="evm.model.05.1760.3.5bd9b13a">
    <property type="protein sequence ID" value="cds.evm.model.05.1760.3.5bd9b13a"/>
    <property type="gene ID" value="evm.TU.05.1760"/>
</dbReference>
<dbReference type="EC" id="3.4.19.12" evidence="8"/>
<dbReference type="FunFam" id="3.40.532.10:FF:000022">
    <property type="match status" value="1"/>
</dbReference>
<evidence type="ECO:0000256" key="3">
    <source>
        <dbReference type="ARBA" id="ARBA00022670"/>
    </source>
</evidence>
<sequence length="164" mass="18389">MATLDETPAAKRWLPLEANPDVMNQFLWGLGVPDTEAECYDVYGFDQELLEMVPKPVLAVLFLYPITSQSEEERMLQANEIKEPHGKVYFMKQTVGNACGTIGLLHAVANITSEIKLNDGSFLDKFYKSTASMDPLERARYLENDREMEVAHSIAATAGETEVR</sequence>
<name>A0A803PMP4_CANSA</name>
<dbReference type="Pfam" id="PF01088">
    <property type="entry name" value="Peptidase_C12"/>
    <property type="match status" value="1"/>
</dbReference>
<dbReference type="EMBL" id="UZAU01000545">
    <property type="status" value="NOT_ANNOTATED_CDS"/>
    <property type="molecule type" value="Genomic_DNA"/>
</dbReference>
<evidence type="ECO:0000256" key="4">
    <source>
        <dbReference type="ARBA" id="ARBA00022786"/>
    </source>
</evidence>
<dbReference type="GO" id="GO:0006511">
    <property type="term" value="P:ubiquitin-dependent protein catabolic process"/>
    <property type="evidence" value="ECO:0007669"/>
    <property type="project" value="UniProtKB-UniRule"/>
</dbReference>